<evidence type="ECO:0000313" key="3">
    <source>
        <dbReference type="Proteomes" id="UP000049472"/>
    </source>
</evidence>
<organism evidence="2 3">
    <name type="scientific">Agathobacter rectalis</name>
    <dbReference type="NCBI Taxonomy" id="39491"/>
    <lineage>
        <taxon>Bacteria</taxon>
        <taxon>Bacillati</taxon>
        <taxon>Bacillota</taxon>
        <taxon>Clostridia</taxon>
        <taxon>Lachnospirales</taxon>
        <taxon>Lachnospiraceae</taxon>
        <taxon>Agathobacter</taxon>
    </lineage>
</organism>
<keyword evidence="1" id="KW-0812">Transmembrane</keyword>
<reference evidence="3" key="1">
    <citation type="submission" date="2015-05" db="EMBL/GenBank/DDBJ databases">
        <authorList>
            <consortium name="Pathogen Informatics"/>
        </authorList>
    </citation>
    <scope>NUCLEOTIDE SEQUENCE [LARGE SCALE GENOMIC DNA]</scope>
    <source>
        <strain evidence="3">T1-815</strain>
    </source>
</reference>
<keyword evidence="1" id="KW-1133">Transmembrane helix</keyword>
<gene>
    <name evidence="2" type="ORF">T1815_23971</name>
</gene>
<feature type="transmembrane region" description="Helical" evidence="1">
    <location>
        <begin position="6"/>
        <end position="24"/>
    </location>
</feature>
<accession>A0A0M6WS86</accession>
<dbReference type="AlphaFoldDB" id="A0A0M6WS86"/>
<name>A0A0M6WS86_9FIRM</name>
<evidence type="ECO:0000256" key="1">
    <source>
        <dbReference type="SAM" id="Phobius"/>
    </source>
</evidence>
<protein>
    <submittedName>
        <fullName evidence="2">Uncharacterized protein</fullName>
    </submittedName>
</protein>
<proteinExistence type="predicted"/>
<keyword evidence="3" id="KW-1185">Reference proteome</keyword>
<evidence type="ECO:0000313" key="2">
    <source>
        <dbReference type="EMBL" id="CRL40572.1"/>
    </source>
</evidence>
<sequence>MAPKSYQIAHIYCLFFLMVVVCIANRDTDNTVKASKFNKDIYINLAKNEEYKEMKKCILVWQVPVIEGEPYNPVEYAVYVRKAKKFAEALNRYFAEKNIDYNCVLDKSACSLDEIFSPQYQAVLFAPEAKTRQWLYKKEVQNETVKKYYLEYMEYNSAQIEKVAEFLSE</sequence>
<dbReference type="Proteomes" id="UP000049472">
    <property type="component" value="Unassembled WGS sequence"/>
</dbReference>
<dbReference type="EMBL" id="CVRQ01000026">
    <property type="protein sequence ID" value="CRL40572.1"/>
    <property type="molecule type" value="Genomic_DNA"/>
</dbReference>
<keyword evidence="1" id="KW-0472">Membrane</keyword>